<dbReference type="EMBL" id="KB446556">
    <property type="protein sequence ID" value="EME86593.1"/>
    <property type="molecule type" value="Genomic_DNA"/>
</dbReference>
<dbReference type="KEGG" id="pfj:MYCFIDRAFT_172312"/>
<gene>
    <name evidence="1" type="ORF">MYCFIDRAFT_172312</name>
</gene>
<keyword evidence="2" id="KW-1185">Reference proteome</keyword>
<dbReference type="AlphaFoldDB" id="M3BBJ5"/>
<dbReference type="HOGENOM" id="CLU_1714102_0_0_1"/>
<proteinExistence type="predicted"/>
<protein>
    <submittedName>
        <fullName evidence="1">Uncharacterized protein</fullName>
    </submittedName>
</protein>
<evidence type="ECO:0000313" key="2">
    <source>
        <dbReference type="Proteomes" id="UP000016932"/>
    </source>
</evidence>
<accession>M3BBJ5</accession>
<sequence>MWDSRHRQGGDMEAVREIFAYVIHTEQMEGVQPYVAHQQGLLIRHGGRPAAARIDAAGGERENIRWPAYEVWSFISSLPTLPRAIYATHAGPIICWVSHVCLRRKESTSTARSPIHPSSVKIWEDPVRRDSSAIIKHFTHGVFNFRVYEHHTD</sequence>
<evidence type="ECO:0000313" key="1">
    <source>
        <dbReference type="EMBL" id="EME86593.1"/>
    </source>
</evidence>
<name>M3BBJ5_PSEFD</name>
<dbReference type="GeneID" id="19332778"/>
<organism evidence="1 2">
    <name type="scientific">Pseudocercospora fijiensis (strain CIRAD86)</name>
    <name type="common">Black leaf streak disease fungus</name>
    <name type="synonym">Mycosphaerella fijiensis</name>
    <dbReference type="NCBI Taxonomy" id="383855"/>
    <lineage>
        <taxon>Eukaryota</taxon>
        <taxon>Fungi</taxon>
        <taxon>Dikarya</taxon>
        <taxon>Ascomycota</taxon>
        <taxon>Pezizomycotina</taxon>
        <taxon>Dothideomycetes</taxon>
        <taxon>Dothideomycetidae</taxon>
        <taxon>Mycosphaerellales</taxon>
        <taxon>Mycosphaerellaceae</taxon>
        <taxon>Pseudocercospora</taxon>
    </lineage>
</organism>
<dbReference type="VEuPathDB" id="FungiDB:MYCFIDRAFT_172312"/>
<reference evidence="1 2" key="1">
    <citation type="journal article" date="2012" name="PLoS Pathog.">
        <title>Diverse lifestyles and strategies of plant pathogenesis encoded in the genomes of eighteen Dothideomycetes fungi.</title>
        <authorList>
            <person name="Ohm R.A."/>
            <person name="Feau N."/>
            <person name="Henrissat B."/>
            <person name="Schoch C.L."/>
            <person name="Horwitz B.A."/>
            <person name="Barry K.W."/>
            <person name="Condon B.J."/>
            <person name="Copeland A.C."/>
            <person name="Dhillon B."/>
            <person name="Glaser F."/>
            <person name="Hesse C.N."/>
            <person name="Kosti I."/>
            <person name="LaButti K."/>
            <person name="Lindquist E.A."/>
            <person name="Lucas S."/>
            <person name="Salamov A.A."/>
            <person name="Bradshaw R.E."/>
            <person name="Ciuffetti L."/>
            <person name="Hamelin R.C."/>
            <person name="Kema G.H.J."/>
            <person name="Lawrence C."/>
            <person name="Scott J.A."/>
            <person name="Spatafora J.W."/>
            <person name="Turgeon B.G."/>
            <person name="de Wit P.J.G.M."/>
            <person name="Zhong S."/>
            <person name="Goodwin S.B."/>
            <person name="Grigoriev I.V."/>
        </authorList>
    </citation>
    <scope>NUCLEOTIDE SEQUENCE [LARGE SCALE GENOMIC DNA]</scope>
    <source>
        <strain evidence="1 2">CIRAD86</strain>
    </source>
</reference>
<dbReference type="Proteomes" id="UP000016932">
    <property type="component" value="Unassembled WGS sequence"/>
</dbReference>
<dbReference type="RefSeq" id="XP_007923811.1">
    <property type="nucleotide sequence ID" value="XM_007925620.1"/>
</dbReference>